<dbReference type="EMBL" id="CCYD01000645">
    <property type="protein sequence ID" value="CEG42446.1"/>
    <property type="molecule type" value="Genomic_DNA"/>
</dbReference>
<name>A0A0P1AMR3_PLAHL</name>
<keyword evidence="2" id="KW-1185">Reference proteome</keyword>
<dbReference type="GeneID" id="36407777"/>
<evidence type="ECO:0000313" key="2">
    <source>
        <dbReference type="Proteomes" id="UP000054928"/>
    </source>
</evidence>
<sequence length="57" mass="6516">MFYVVIDAALRQVKRYCIAFVIPKLETTSEDELQPSPENASWVRSTFLSPKKAGQVR</sequence>
<protein>
    <submittedName>
        <fullName evidence="1">Uncharacterized protein</fullName>
    </submittedName>
</protein>
<reference evidence="2" key="1">
    <citation type="submission" date="2014-09" db="EMBL/GenBank/DDBJ databases">
        <authorList>
            <person name="Sharma Rahul"/>
            <person name="Thines Marco"/>
        </authorList>
    </citation>
    <scope>NUCLEOTIDE SEQUENCE [LARGE SCALE GENOMIC DNA]</scope>
</reference>
<dbReference type="RefSeq" id="XP_024578815.1">
    <property type="nucleotide sequence ID" value="XM_024728327.1"/>
</dbReference>
<proteinExistence type="predicted"/>
<dbReference type="Proteomes" id="UP000054928">
    <property type="component" value="Unassembled WGS sequence"/>
</dbReference>
<evidence type="ECO:0000313" key="1">
    <source>
        <dbReference type="EMBL" id="CEG42446.1"/>
    </source>
</evidence>
<dbReference type="AlphaFoldDB" id="A0A0P1AMR3"/>
<organism evidence="1 2">
    <name type="scientific">Plasmopara halstedii</name>
    <name type="common">Downy mildew of sunflower</name>
    <dbReference type="NCBI Taxonomy" id="4781"/>
    <lineage>
        <taxon>Eukaryota</taxon>
        <taxon>Sar</taxon>
        <taxon>Stramenopiles</taxon>
        <taxon>Oomycota</taxon>
        <taxon>Peronosporomycetes</taxon>
        <taxon>Peronosporales</taxon>
        <taxon>Peronosporaceae</taxon>
        <taxon>Plasmopara</taxon>
    </lineage>
</organism>
<accession>A0A0P1AMR3</accession>